<gene>
    <name evidence="1" type="ORF">PCOR1329_LOCUS227</name>
</gene>
<evidence type="ECO:0000313" key="2">
    <source>
        <dbReference type="Proteomes" id="UP001189429"/>
    </source>
</evidence>
<dbReference type="EMBL" id="CAUYUJ010000026">
    <property type="protein sequence ID" value="CAK0788291.1"/>
    <property type="molecule type" value="Genomic_DNA"/>
</dbReference>
<reference evidence="1" key="1">
    <citation type="submission" date="2023-10" db="EMBL/GenBank/DDBJ databases">
        <authorList>
            <person name="Chen Y."/>
            <person name="Shah S."/>
            <person name="Dougan E. K."/>
            <person name="Thang M."/>
            <person name="Chan C."/>
        </authorList>
    </citation>
    <scope>NUCLEOTIDE SEQUENCE [LARGE SCALE GENOMIC DNA]</scope>
</reference>
<name>A0ABN9P6K9_9DINO</name>
<organism evidence="1 2">
    <name type="scientific">Prorocentrum cordatum</name>
    <dbReference type="NCBI Taxonomy" id="2364126"/>
    <lineage>
        <taxon>Eukaryota</taxon>
        <taxon>Sar</taxon>
        <taxon>Alveolata</taxon>
        <taxon>Dinophyceae</taxon>
        <taxon>Prorocentrales</taxon>
        <taxon>Prorocentraceae</taxon>
        <taxon>Prorocentrum</taxon>
    </lineage>
</organism>
<comment type="caution">
    <text evidence="1">The sequence shown here is derived from an EMBL/GenBank/DDBJ whole genome shotgun (WGS) entry which is preliminary data.</text>
</comment>
<protein>
    <recommendedName>
        <fullName evidence="3">Reverse transcriptase domain-containing protein</fullName>
    </recommendedName>
</protein>
<evidence type="ECO:0008006" key="3">
    <source>
        <dbReference type="Google" id="ProtNLM"/>
    </source>
</evidence>
<feature type="non-terminal residue" evidence="1">
    <location>
        <position position="1"/>
    </location>
</feature>
<sequence>NWKAHVPTCFAHRLRQRRFGESADLPNPTSTPIYDILLLFVVAEKSGPQRLIFDARVCYTRFKPPPCAELPSGSAFARAETQGSGDSWFSSGDISNAFYTMPVTEDLCEFFSLPLVRAGLVGVSQLGGVATSAPSWLLPELAIPPIGWSWSLRVCKCAPEAALSWARIAPAQQVRDRSRGVVLGPKPPAAGATYAGNYLVAGSQRPKTQAAASKVERELSSLGYVVHDQVEATRATSFAGLELDGHRDSARISARRAWRSRHAIEKFLRRPKVRGPFLETVVGHWVMLLKRCSLAIFGAACAFILASPPRGCRFGPRRGANCGRSRPAPASTPWGVLTLLRDPGRPPSDEAKDWDKSFGEVDPAPFTREGLAIARAFPGTDSFAICRAEGLAVAPALRPQLRAADAFGKRIACLVDNMSLALAIGNGRAARPLMPTGRAPQLLPAPLAAGEGILTAPVPQSAAARQRGPLLGSLLIGFACLGQLADYQRRAGAFIGWCSQPHPDWDNWEQLDTTMATYFDHLYFLAALKFFLPPIGRRGDQTLRRAFRSLAKRGKCAPRRMRAPLPWSLAAALPGAMLHRGQVRQTIAMIMSFASHLRPPECDPLTATQVAPPSR</sequence>
<dbReference type="Proteomes" id="UP001189429">
    <property type="component" value="Unassembled WGS sequence"/>
</dbReference>
<accession>A0ABN9P6K9</accession>
<feature type="non-terminal residue" evidence="1">
    <location>
        <position position="615"/>
    </location>
</feature>
<proteinExistence type="predicted"/>
<evidence type="ECO:0000313" key="1">
    <source>
        <dbReference type="EMBL" id="CAK0788291.1"/>
    </source>
</evidence>
<keyword evidence="2" id="KW-1185">Reference proteome</keyword>